<dbReference type="EMBL" id="UZAH01027692">
    <property type="protein sequence ID" value="VDO94166.1"/>
    <property type="molecule type" value="Genomic_DNA"/>
</dbReference>
<name>A0A183FWS3_HELPZ</name>
<evidence type="ECO:0000313" key="3">
    <source>
        <dbReference type="WBParaSite" id="HPBE_0001292301-mRNA-1"/>
    </source>
</evidence>
<dbReference type="WBParaSite" id="HPBE_0001292301-mRNA-1">
    <property type="protein sequence ID" value="HPBE_0001292301-mRNA-1"/>
    <property type="gene ID" value="HPBE_0001292301"/>
</dbReference>
<gene>
    <name evidence="1" type="ORF">HPBE_LOCUS12924</name>
</gene>
<evidence type="ECO:0000313" key="1">
    <source>
        <dbReference type="EMBL" id="VDO94166.1"/>
    </source>
</evidence>
<dbReference type="OrthoDB" id="5903454at2759"/>
<dbReference type="AlphaFoldDB" id="A0A183FWS3"/>
<reference evidence="1 2" key="1">
    <citation type="submission" date="2018-11" db="EMBL/GenBank/DDBJ databases">
        <authorList>
            <consortium name="Pathogen Informatics"/>
        </authorList>
    </citation>
    <scope>NUCLEOTIDE SEQUENCE [LARGE SCALE GENOMIC DNA]</scope>
</reference>
<dbReference type="InterPro" id="IPR027417">
    <property type="entry name" value="P-loop_NTPase"/>
</dbReference>
<keyword evidence="2" id="KW-1185">Reference proteome</keyword>
<dbReference type="SUPFAM" id="SSF52540">
    <property type="entry name" value="P-loop containing nucleoside triphosphate hydrolases"/>
    <property type="match status" value="1"/>
</dbReference>
<sequence>MIQAACGSGKTMIGAYLAAQIAAAGQNFVIVTTTTHMACSHFTDTLLRLDDHRRLSVLRCVADSAWADGTPTIRCPMDLHTILQSLLKRYGDRMEADDAHRCQIYSDGRRVLEIWLFNSDAALNLTDEEREEYRIAERDNSDAS</sequence>
<dbReference type="Proteomes" id="UP000050761">
    <property type="component" value="Unassembled WGS sequence"/>
</dbReference>
<evidence type="ECO:0000313" key="2">
    <source>
        <dbReference type="Proteomes" id="UP000050761"/>
    </source>
</evidence>
<reference evidence="3" key="2">
    <citation type="submission" date="2019-09" db="UniProtKB">
        <authorList>
            <consortium name="WormBaseParasite"/>
        </authorList>
    </citation>
    <scope>IDENTIFICATION</scope>
</reference>
<proteinExistence type="predicted"/>
<dbReference type="Gene3D" id="3.40.50.300">
    <property type="entry name" value="P-loop containing nucleotide triphosphate hydrolases"/>
    <property type="match status" value="1"/>
</dbReference>
<protein>
    <submittedName>
        <fullName evidence="3">DNA helicase</fullName>
    </submittedName>
</protein>
<accession>A0A183FWS3</accession>
<organism evidence="2 3">
    <name type="scientific">Heligmosomoides polygyrus</name>
    <name type="common">Parasitic roundworm</name>
    <dbReference type="NCBI Taxonomy" id="6339"/>
    <lineage>
        <taxon>Eukaryota</taxon>
        <taxon>Metazoa</taxon>
        <taxon>Ecdysozoa</taxon>
        <taxon>Nematoda</taxon>
        <taxon>Chromadorea</taxon>
        <taxon>Rhabditida</taxon>
        <taxon>Rhabditina</taxon>
        <taxon>Rhabditomorpha</taxon>
        <taxon>Strongyloidea</taxon>
        <taxon>Heligmosomidae</taxon>
        <taxon>Heligmosomoides</taxon>
    </lineage>
</organism>
<accession>A0A3P7YZ37</accession>